<dbReference type="RefSeq" id="WP_229465959.1">
    <property type="nucleotide sequence ID" value="NZ_BMWW01000006.1"/>
</dbReference>
<evidence type="ECO:0000313" key="3">
    <source>
        <dbReference type="Proteomes" id="UP000619512"/>
    </source>
</evidence>
<keyword evidence="1" id="KW-0812">Transmembrane</keyword>
<protein>
    <recommendedName>
        <fullName evidence="4">DUF445 family protein</fullName>
    </recommendedName>
</protein>
<dbReference type="PANTHER" id="PTHR38442:SF1">
    <property type="entry name" value="INNER MEMBRANE PROTEIN"/>
    <property type="match status" value="1"/>
</dbReference>
<dbReference type="Pfam" id="PF04286">
    <property type="entry name" value="DUF445"/>
    <property type="match status" value="1"/>
</dbReference>
<feature type="transmembrane region" description="Helical" evidence="1">
    <location>
        <begin position="12"/>
        <end position="34"/>
    </location>
</feature>
<dbReference type="AlphaFoldDB" id="A0AA87Y531"/>
<reference evidence="2" key="2">
    <citation type="submission" date="2022-12" db="EMBL/GenBank/DDBJ databases">
        <authorList>
            <person name="Sun Q."/>
            <person name="Kim S."/>
        </authorList>
    </citation>
    <scope>NUCLEOTIDE SEQUENCE</scope>
    <source>
        <strain evidence="2">KCTC 12344</strain>
    </source>
</reference>
<dbReference type="PANTHER" id="PTHR38442">
    <property type="entry name" value="INNER MEMBRANE PROTEIN-RELATED"/>
    <property type="match status" value="1"/>
</dbReference>
<evidence type="ECO:0008006" key="4">
    <source>
        <dbReference type="Google" id="ProtNLM"/>
    </source>
</evidence>
<organism evidence="2 3">
    <name type="scientific">Pseudoduganella plicata</name>
    <dbReference type="NCBI Taxonomy" id="321984"/>
    <lineage>
        <taxon>Bacteria</taxon>
        <taxon>Pseudomonadati</taxon>
        <taxon>Pseudomonadota</taxon>
        <taxon>Betaproteobacteria</taxon>
        <taxon>Burkholderiales</taxon>
        <taxon>Oxalobacteraceae</taxon>
        <taxon>Telluria group</taxon>
        <taxon>Pseudoduganella</taxon>
    </lineage>
</organism>
<feature type="transmembrane region" description="Helical" evidence="1">
    <location>
        <begin position="393"/>
        <end position="411"/>
    </location>
</feature>
<keyword evidence="1" id="KW-0472">Membrane</keyword>
<dbReference type="Proteomes" id="UP000619512">
    <property type="component" value="Unassembled WGS sequence"/>
</dbReference>
<evidence type="ECO:0000313" key="2">
    <source>
        <dbReference type="EMBL" id="GGY99056.1"/>
    </source>
</evidence>
<keyword evidence="1" id="KW-1133">Transmembrane helix</keyword>
<comment type="caution">
    <text evidence="2">The sequence shown here is derived from an EMBL/GenBank/DDBJ whole genome shotgun (WGS) entry which is preliminary data.</text>
</comment>
<accession>A0AA87Y531</accession>
<name>A0AA87Y531_9BURK</name>
<dbReference type="InterPro" id="IPR007383">
    <property type="entry name" value="DUF445"/>
</dbReference>
<gene>
    <name evidence="2" type="ORF">GCM10007388_35850</name>
</gene>
<dbReference type="GO" id="GO:0005886">
    <property type="term" value="C:plasma membrane"/>
    <property type="evidence" value="ECO:0007669"/>
    <property type="project" value="TreeGrafter"/>
</dbReference>
<proteinExistence type="predicted"/>
<sequence length="414" mass="46288">MPRNNPLQRLKRIRRIATCLLAGMAVVFVVARLLQARHPWLGFVAAFAEAAMVGGLADWFAVTALFRHPLGLPIPHTAIIPRNKDRIGANIAEFLEHNFITHEVLQNELRDVDFAGVSARWLAEDANSRAVAERLVGTIPAVVNMIDDRDAAEFFRGALGSSLKDVRLAPMLGQVLNVLVAGRQHVRLLQRVLGLVAKALEENRGYIRQKVHDHSPSWIPKMVDEKFYERLMNGIQSILDDMADENGEWRARFHRSIEDLIHELETSPEYEEKLRALLARGLHHPLFREYVGTVWSDVRARLLTAGTSPDSRLLARAQAALQVFAAALQQNPAIRAKLNDWMRGFAIEAVVERRSLIVSVVQRVIDKWDAETISQKLELQVGSDLQFIRINGTLVGGVVGLLLYCVSLALASGQ</sequence>
<evidence type="ECO:0000256" key="1">
    <source>
        <dbReference type="SAM" id="Phobius"/>
    </source>
</evidence>
<feature type="transmembrane region" description="Helical" evidence="1">
    <location>
        <begin position="40"/>
        <end position="66"/>
    </location>
</feature>
<reference evidence="2" key="1">
    <citation type="journal article" date="2014" name="Int. J. Syst. Evol. Microbiol.">
        <title>Complete genome sequence of Corynebacterium casei LMG S-19264T (=DSM 44701T), isolated from a smear-ripened cheese.</title>
        <authorList>
            <consortium name="US DOE Joint Genome Institute (JGI-PGF)"/>
            <person name="Walter F."/>
            <person name="Albersmeier A."/>
            <person name="Kalinowski J."/>
            <person name="Ruckert C."/>
        </authorList>
    </citation>
    <scope>NUCLEOTIDE SEQUENCE</scope>
    <source>
        <strain evidence="2">KCTC 12344</strain>
    </source>
</reference>
<dbReference type="EMBL" id="BMWW01000006">
    <property type="protein sequence ID" value="GGY99056.1"/>
    <property type="molecule type" value="Genomic_DNA"/>
</dbReference>